<dbReference type="InterPro" id="IPR002110">
    <property type="entry name" value="Ankyrin_rpt"/>
</dbReference>
<dbReference type="PhylomeDB" id="A0A0G4FWZ0"/>
<dbReference type="AlphaFoldDB" id="A0A0G4FWZ0"/>
<proteinExistence type="predicted"/>
<dbReference type="PROSITE" id="PS50088">
    <property type="entry name" value="ANK_REPEAT"/>
    <property type="match status" value="1"/>
</dbReference>
<dbReference type="PANTHER" id="PTHR24198:SF194">
    <property type="entry name" value="INVERSIN-A"/>
    <property type="match status" value="1"/>
</dbReference>
<accession>A0A0G4FWZ0</accession>
<dbReference type="InterPro" id="IPR036770">
    <property type="entry name" value="Ankyrin_rpt-contain_sf"/>
</dbReference>
<evidence type="ECO:0000256" key="3">
    <source>
        <dbReference type="PROSITE-ProRule" id="PRU00023"/>
    </source>
</evidence>
<organism evidence="4">
    <name type="scientific">Chromera velia CCMP2878</name>
    <dbReference type="NCBI Taxonomy" id="1169474"/>
    <lineage>
        <taxon>Eukaryota</taxon>
        <taxon>Sar</taxon>
        <taxon>Alveolata</taxon>
        <taxon>Colpodellida</taxon>
        <taxon>Chromeraceae</taxon>
        <taxon>Chromera</taxon>
    </lineage>
</organism>
<gene>
    <name evidence="4" type="ORF">Cvel_19084</name>
</gene>
<sequence>MSHTTCNTDLVGILVASGVLGIRSFWKLTAVSTELLSLRNDTTIFGFGSVCVGFSSPSEKADVWTFIDECFERDDVKALQQILALKGVSGRYPFLLKRVMDKKPDADKCLAFLTEKRTTPNWSEFPPRAFETLTTAQLTLMIQHGTVKVDSWNADPEAEYCETLLQRCMDEPRYDLAETLVEAGARVDLCEWVRVEREEGQTVFECGGTPLQNLVLLFDKEDHPEKRKHSLSLLRRLAKASKDSGCFDWKGDRERTALQLACRYRNEEAVKILVEEQVQVEGEVEGTRLPFLALEGLVATNPVIDFECAATLRELAGLGGVDFCAMNADVHTPLSLACSLKMEQSAEVLLKMGVGTIKVKKRNKTSNSPLFEALKAHSEPVVSLLLRWKADPNEVEKVGGTAYTPLQWVLITAPQSGPEVSVSLATVLLQNGAHCPLSLPSLPIPEDLGGVTLCSVPCLLLACKIKEASEVVRLLCEKGGADPNRLEVVGGKSYTLLQLVLGACPGSRVLTSPGIAKVLLNRGVRCPFSSPSLIASQKMESAPLCQLSPLLLACRIQDEQTVHLLCEKGGADPNEVVSIEGRAYTLLQLVLGGGPSSSMPTSPAVAKALLQNGARCPLSPPSFLQSRDLRGVSLCPLSCLVLACQLEEDATEVVHLLCDQGGANPNEVVKIEGTTYTLLQLVLGASCESRVLISPANAIALVEKGARCPSSTSPEDFGLSTLWMASRLEEANVVRLLCEKGGADPNEVVVVEGHRYTLLQLVLGAGPPSCMPKSLTVAKALLQGGARCPFSSPLPHFECLHLVPPLLLVCRTPESDAELVHLLCERGRANPNMRGPGVGLYAEYPVIAVTGSVINNMMDVEKGVELLQALEDVGGDLNVIGEDGHDLEAASLLLDWGADPNQAGMRVRREDWLKKTLSLTQMSPLQAVMDRAVEDETSFWQIVRVAALLIERGARDPEGGGDSESSSSSAPAAASFWSFFRGVRFSPLSKSGSWLADVISVEKARSPLLLRIIQEIPLEELMEPEVQVGVKEDEQVWSSFLAGGVQRVGDFSPLVVAIQEKWVEGVEVLLQRGVQVNRRNDVSRWMENPIPQTPLFAALNTEQWALAQCLLQKGAEVTLAEGEEMKRRKSSLPADIVADPATFGIARILIDDDDQFG</sequence>
<feature type="repeat" description="ANK" evidence="3">
    <location>
        <begin position="1049"/>
        <end position="1081"/>
    </location>
</feature>
<dbReference type="PANTHER" id="PTHR24198">
    <property type="entry name" value="ANKYRIN REPEAT AND PROTEIN KINASE DOMAIN-CONTAINING PROTEIN"/>
    <property type="match status" value="1"/>
</dbReference>
<dbReference type="VEuPathDB" id="CryptoDB:Cvel_19084"/>
<dbReference type="SMART" id="SM00248">
    <property type="entry name" value="ANK"/>
    <property type="match status" value="13"/>
</dbReference>
<name>A0A0G4FWZ0_9ALVE</name>
<dbReference type="EMBL" id="CDMZ01000685">
    <property type="protein sequence ID" value="CEM19466.1"/>
    <property type="molecule type" value="Genomic_DNA"/>
</dbReference>
<evidence type="ECO:0000256" key="2">
    <source>
        <dbReference type="ARBA" id="ARBA00023043"/>
    </source>
</evidence>
<keyword evidence="1" id="KW-0677">Repeat</keyword>
<keyword evidence="2 3" id="KW-0040">ANK repeat</keyword>
<reference evidence="4" key="1">
    <citation type="submission" date="2014-11" db="EMBL/GenBank/DDBJ databases">
        <authorList>
            <person name="Otto D Thomas"/>
            <person name="Naeem Raeece"/>
        </authorList>
    </citation>
    <scope>NUCLEOTIDE SEQUENCE</scope>
</reference>
<protein>
    <submittedName>
        <fullName evidence="4">Uncharacterized protein</fullName>
    </submittedName>
</protein>
<dbReference type="Gene3D" id="1.25.40.20">
    <property type="entry name" value="Ankyrin repeat-containing domain"/>
    <property type="match status" value="5"/>
</dbReference>
<evidence type="ECO:0000313" key="4">
    <source>
        <dbReference type="EMBL" id="CEM19466.1"/>
    </source>
</evidence>
<dbReference type="SUPFAM" id="SSF48403">
    <property type="entry name" value="Ankyrin repeat"/>
    <property type="match status" value="3"/>
</dbReference>
<evidence type="ECO:0000256" key="1">
    <source>
        <dbReference type="ARBA" id="ARBA00022737"/>
    </source>
</evidence>